<reference evidence="1" key="1">
    <citation type="submission" date="2020-11" db="EMBL/GenBank/DDBJ databases">
        <authorList>
            <consortium name="DOE Joint Genome Institute"/>
            <person name="Ahrendt S."/>
            <person name="Riley R."/>
            <person name="Andreopoulos W."/>
            <person name="Labutti K."/>
            <person name="Pangilinan J."/>
            <person name="Ruiz-Duenas F.J."/>
            <person name="Barrasa J.M."/>
            <person name="Sanchez-Garcia M."/>
            <person name="Camarero S."/>
            <person name="Miyauchi S."/>
            <person name="Serrano A."/>
            <person name="Linde D."/>
            <person name="Babiker R."/>
            <person name="Drula E."/>
            <person name="Ayuso-Fernandez I."/>
            <person name="Pacheco R."/>
            <person name="Padilla G."/>
            <person name="Ferreira P."/>
            <person name="Barriuso J."/>
            <person name="Kellner H."/>
            <person name="Castanera R."/>
            <person name="Alfaro M."/>
            <person name="Ramirez L."/>
            <person name="Pisabarro A.G."/>
            <person name="Kuo A."/>
            <person name="Tritt A."/>
            <person name="Lipzen A."/>
            <person name="He G."/>
            <person name="Yan M."/>
            <person name="Ng V."/>
            <person name="Cullen D."/>
            <person name="Martin F."/>
            <person name="Rosso M.-N."/>
            <person name="Henrissat B."/>
            <person name="Hibbett D."/>
            <person name="Martinez A.T."/>
            <person name="Grigoriev I.V."/>
        </authorList>
    </citation>
    <scope>NUCLEOTIDE SEQUENCE</scope>
    <source>
        <strain evidence="1">CBS 506.95</strain>
    </source>
</reference>
<organism evidence="1 2">
    <name type="scientific">Crepidotus variabilis</name>
    <dbReference type="NCBI Taxonomy" id="179855"/>
    <lineage>
        <taxon>Eukaryota</taxon>
        <taxon>Fungi</taxon>
        <taxon>Dikarya</taxon>
        <taxon>Basidiomycota</taxon>
        <taxon>Agaricomycotina</taxon>
        <taxon>Agaricomycetes</taxon>
        <taxon>Agaricomycetidae</taxon>
        <taxon>Agaricales</taxon>
        <taxon>Agaricineae</taxon>
        <taxon>Crepidotaceae</taxon>
        <taxon>Crepidotus</taxon>
    </lineage>
</organism>
<evidence type="ECO:0008006" key="3">
    <source>
        <dbReference type="Google" id="ProtNLM"/>
    </source>
</evidence>
<evidence type="ECO:0000313" key="2">
    <source>
        <dbReference type="Proteomes" id="UP000807306"/>
    </source>
</evidence>
<dbReference type="EMBL" id="MU157898">
    <property type="protein sequence ID" value="KAF9524448.1"/>
    <property type="molecule type" value="Genomic_DNA"/>
</dbReference>
<dbReference type="Proteomes" id="UP000807306">
    <property type="component" value="Unassembled WGS sequence"/>
</dbReference>
<comment type="caution">
    <text evidence="1">The sequence shown here is derived from an EMBL/GenBank/DDBJ whole genome shotgun (WGS) entry which is preliminary data.</text>
</comment>
<dbReference type="InterPro" id="IPR032675">
    <property type="entry name" value="LRR_dom_sf"/>
</dbReference>
<accession>A0A9P6JL14</accession>
<name>A0A9P6JL14_9AGAR</name>
<dbReference type="AlphaFoldDB" id="A0A9P6JL14"/>
<dbReference type="OrthoDB" id="3365698at2759"/>
<keyword evidence="2" id="KW-1185">Reference proteome</keyword>
<sequence length="721" mass="81274">MAAAKTQVFHTIRRKLSSTFIHVTPPKSPVPHLLSSNSTPTEDEKKLILEAISELESRTSPLELELATNPNANVKKLQKQIAVYQEYIRIHKALLVPIRNLPPELLQEIFLLYAESSTGFHRWIRPPFILGQICKSWRQAAISLPPLWNQLPAFKLSPKTRYGYTAFLEELINRSGEGDRLRVYIRAPFKELSQGHPVITTLAKYAPRIRTLTIESGTATIKQVGNAMMPNLRNLRELELSFWTKIAHVAGSPDSEIHSFAYAPKLRKVVIMGKCPPVLTLPWLQIEDYKEKYDGGLLQECLSVSGTSGTLHTLEVVKNTHHATPMLPPLTLQGLKHLRVRLDDTSETSSRFFSNLTLPAIESIQVAFGINPVASLTTMLAHSRRTHSLRKLALRGSSLHPATHSVSQLRALFANIPQLAELDIEIIDADVSFLDVFRDSKPIVLPYLETLSIYSKTIEGIEETFNDIAQRRCETLITDTTPEPWTPLPPATMVPSPAGDIAVLAVPPVDFDLISSARPLLTLRLNFPTRSLLYAAQRKLNKWQAPTSTKQSRDALKMDMWRREIVDADPDFFADLGLGMGVGLIDTRGDRQARKVPKFPKRWGALLLEIDNMDPLGFDRHSLRASNLHHTLGLIVNAPSRYSLNERNAGYIRDAKHILNDWRFTFNSNLEEYKWAIKGGYSLIYVPSHDQIRFGSDAAEQLVYGMKDNLTPSDVFWPRNL</sequence>
<protein>
    <recommendedName>
        <fullName evidence="3">F-box domain-containing protein</fullName>
    </recommendedName>
</protein>
<gene>
    <name evidence="1" type="ORF">CPB83DRAFT_886223</name>
</gene>
<proteinExistence type="predicted"/>
<dbReference type="Gene3D" id="3.80.10.10">
    <property type="entry name" value="Ribonuclease Inhibitor"/>
    <property type="match status" value="1"/>
</dbReference>
<evidence type="ECO:0000313" key="1">
    <source>
        <dbReference type="EMBL" id="KAF9524448.1"/>
    </source>
</evidence>